<gene>
    <name evidence="1" type="ORF">HF882_17890</name>
</gene>
<dbReference type="EMBL" id="JABAEW010000047">
    <property type="protein sequence ID" value="NMD88462.1"/>
    <property type="molecule type" value="Genomic_DNA"/>
</dbReference>
<accession>A0A848B5Z4</accession>
<reference evidence="1 2" key="1">
    <citation type="submission" date="2020-04" db="EMBL/GenBank/DDBJ databases">
        <authorList>
            <person name="Hitch T.C.A."/>
            <person name="Wylensek D."/>
            <person name="Clavel T."/>
        </authorList>
    </citation>
    <scope>NUCLEOTIDE SEQUENCE [LARGE SCALE GENOMIC DNA]</scope>
    <source>
        <strain evidence="1 2">COR2-253-APC-1A</strain>
    </source>
</reference>
<dbReference type="RefSeq" id="WP_168963569.1">
    <property type="nucleotide sequence ID" value="NZ_JABAEW010000047.1"/>
</dbReference>
<proteinExistence type="predicted"/>
<comment type="caution">
    <text evidence="1">The sequence shown here is derived from an EMBL/GenBank/DDBJ whole genome shotgun (WGS) entry which is preliminary data.</text>
</comment>
<evidence type="ECO:0000313" key="1">
    <source>
        <dbReference type="EMBL" id="NMD88462.1"/>
    </source>
</evidence>
<dbReference type="AlphaFoldDB" id="A0A848B5Z4"/>
<organism evidence="1 2">
    <name type="scientific">Victivallis vadensis</name>
    <dbReference type="NCBI Taxonomy" id="172901"/>
    <lineage>
        <taxon>Bacteria</taxon>
        <taxon>Pseudomonadati</taxon>
        <taxon>Lentisphaerota</taxon>
        <taxon>Lentisphaeria</taxon>
        <taxon>Victivallales</taxon>
        <taxon>Victivallaceae</taxon>
        <taxon>Victivallis</taxon>
    </lineage>
</organism>
<name>A0A848B5Z4_9BACT</name>
<dbReference type="Proteomes" id="UP000576225">
    <property type="component" value="Unassembled WGS sequence"/>
</dbReference>
<protein>
    <submittedName>
        <fullName evidence="1">Uncharacterized protein</fullName>
    </submittedName>
</protein>
<sequence length="62" mass="7026">MMQISAEIVVTVLLALFGFIFGALWGHHGAIARRVTYADCSQKRHECPCHKEIEELKGEKKK</sequence>
<evidence type="ECO:0000313" key="2">
    <source>
        <dbReference type="Proteomes" id="UP000576225"/>
    </source>
</evidence>